<reference evidence="1" key="1">
    <citation type="journal article" date="2020" name="ISME J.">
        <title>Gammaproteobacteria mediating utilization of methyl-, sulfur- and petroleum organic compounds in deep ocean hydrothermal plumes.</title>
        <authorList>
            <person name="Zhou Z."/>
            <person name="Liu Y."/>
            <person name="Pan J."/>
            <person name="Cron B.R."/>
            <person name="Toner B.M."/>
            <person name="Anantharaman K."/>
            <person name="Breier J.A."/>
            <person name="Dick G.J."/>
            <person name="Li M."/>
        </authorList>
    </citation>
    <scope>NUCLEOTIDE SEQUENCE</scope>
    <source>
        <strain evidence="1">SZUA-1534</strain>
    </source>
</reference>
<proteinExistence type="predicted"/>
<dbReference type="AlphaFoldDB" id="A0A832ZZ62"/>
<name>A0A832ZZ62_9EURY</name>
<dbReference type="Pfam" id="PF10133">
    <property type="entry name" value="CooT"/>
    <property type="match status" value="1"/>
</dbReference>
<evidence type="ECO:0000313" key="1">
    <source>
        <dbReference type="EMBL" id="HIQ32425.1"/>
    </source>
</evidence>
<dbReference type="Proteomes" id="UP000623215">
    <property type="component" value="Unassembled WGS sequence"/>
</dbReference>
<protein>
    <submittedName>
        <fullName evidence="1">CooT family nickel-binding protein</fullName>
    </submittedName>
</protein>
<sequence length="57" mass="6517">MCNLNLYLNDQLVMEDVMLVEKKGDKIIATDLFGESKEFQGEIVKIDLNNNMVLIRG</sequence>
<gene>
    <name evidence="1" type="ORF">EYH55_02970</name>
</gene>
<dbReference type="EMBL" id="DQVW01000054">
    <property type="protein sequence ID" value="HIQ32425.1"/>
    <property type="molecule type" value="Genomic_DNA"/>
</dbReference>
<organism evidence="1 2">
    <name type="scientific">Methanothermococcus okinawensis</name>
    <dbReference type="NCBI Taxonomy" id="155863"/>
    <lineage>
        <taxon>Archaea</taxon>
        <taxon>Methanobacteriati</taxon>
        <taxon>Methanobacteriota</taxon>
        <taxon>Methanomada group</taxon>
        <taxon>Methanococci</taxon>
        <taxon>Methanococcales</taxon>
        <taxon>Methanococcaceae</taxon>
        <taxon>Methanothermococcus</taxon>
    </lineage>
</organism>
<dbReference type="InterPro" id="IPR019300">
    <property type="entry name" value="CooT"/>
</dbReference>
<comment type="caution">
    <text evidence="1">The sequence shown here is derived from an EMBL/GenBank/DDBJ whole genome shotgun (WGS) entry which is preliminary data.</text>
</comment>
<evidence type="ECO:0000313" key="2">
    <source>
        <dbReference type="Proteomes" id="UP000623215"/>
    </source>
</evidence>
<accession>A0A832ZZ62</accession>